<keyword evidence="2" id="KW-1185">Reference proteome</keyword>
<proteinExistence type="predicted"/>
<reference evidence="1 2" key="1">
    <citation type="submission" date="2022-10" db="EMBL/GenBank/DDBJ databases">
        <title>Draft genome sequence of Streptomyces sp. YSPA8.</title>
        <authorList>
            <person name="Moriuchi R."/>
            <person name="Dohra H."/>
            <person name="Yamamura H."/>
            <person name="Kodani S."/>
        </authorList>
    </citation>
    <scope>NUCLEOTIDE SEQUENCE [LARGE SCALE GENOMIC DNA]</scope>
    <source>
        <strain evidence="1 2">YSPA8</strain>
    </source>
</reference>
<dbReference type="EMBL" id="BSBI01000006">
    <property type="protein sequence ID" value="GLF95898.1"/>
    <property type="molecule type" value="Genomic_DNA"/>
</dbReference>
<sequence length="157" mass="16956">MARVVRVRVLPAGARARLLLRVLLLVRVRLLLRVVGLGPALLLVRVRLAEVLRFAVGALVAAAVAPGGRVTRVATGAGLARLARLRPPCRLLPLGMRRHRLLPTPVPGRCLLRSLLLRAVVVPAASDPESSHVLERTRSRPAAWERVGRVGLFAADL</sequence>
<dbReference type="Proteomes" id="UP001291653">
    <property type="component" value="Unassembled WGS sequence"/>
</dbReference>
<comment type="caution">
    <text evidence="1">The sequence shown here is derived from an EMBL/GenBank/DDBJ whole genome shotgun (WGS) entry which is preliminary data.</text>
</comment>
<accession>A0ABQ5NZX3</accession>
<name>A0ABQ5NZX3_9ACTN</name>
<evidence type="ECO:0000313" key="1">
    <source>
        <dbReference type="EMBL" id="GLF95898.1"/>
    </source>
</evidence>
<protein>
    <submittedName>
        <fullName evidence="1">Uncharacterized protein</fullName>
    </submittedName>
</protein>
<organism evidence="1 2">
    <name type="scientific">Streptomyces yaizuensis</name>
    <dbReference type="NCBI Taxonomy" id="2989713"/>
    <lineage>
        <taxon>Bacteria</taxon>
        <taxon>Bacillati</taxon>
        <taxon>Actinomycetota</taxon>
        <taxon>Actinomycetes</taxon>
        <taxon>Kitasatosporales</taxon>
        <taxon>Streptomycetaceae</taxon>
        <taxon>Streptomyces</taxon>
    </lineage>
</organism>
<evidence type="ECO:0000313" key="2">
    <source>
        <dbReference type="Proteomes" id="UP001291653"/>
    </source>
</evidence>
<gene>
    <name evidence="1" type="ORF">SYYSPA8_16395</name>
</gene>